<sequence>MASHTSDVLSTPELLEQILAELPMLDLLVTAPLVCKPWHALSLSSPTLQRALFFQPDSSVSVSQRIQNPLLVKLFPPFFVCNTGSHPISTLDAIMAMPWSKAPDAFRRADASWRRMLVTQPPTHSLVVRQKFSSIEHISRRQGVVNDLSLSMGLLYDLTIPFLDDESSFRVLWHGESPHDSAADDSLTLSLFTAARWEYDGPERTLDTTFFSAAASPIFIPFGEWERLCSK</sequence>
<name>A0AAW0DAE5_9AGAR</name>
<protein>
    <submittedName>
        <fullName evidence="1">MFS transporter</fullName>
    </submittedName>
</protein>
<gene>
    <name evidence="1" type="ORF">R3P38DRAFT_3387888</name>
</gene>
<organism evidence="1 2">
    <name type="scientific">Favolaschia claudopus</name>
    <dbReference type="NCBI Taxonomy" id="2862362"/>
    <lineage>
        <taxon>Eukaryota</taxon>
        <taxon>Fungi</taxon>
        <taxon>Dikarya</taxon>
        <taxon>Basidiomycota</taxon>
        <taxon>Agaricomycotina</taxon>
        <taxon>Agaricomycetes</taxon>
        <taxon>Agaricomycetidae</taxon>
        <taxon>Agaricales</taxon>
        <taxon>Marasmiineae</taxon>
        <taxon>Mycenaceae</taxon>
        <taxon>Favolaschia</taxon>
    </lineage>
</organism>
<dbReference type="SUPFAM" id="SSF81383">
    <property type="entry name" value="F-box domain"/>
    <property type="match status" value="1"/>
</dbReference>
<dbReference type="InterPro" id="IPR036047">
    <property type="entry name" value="F-box-like_dom_sf"/>
</dbReference>
<dbReference type="AlphaFoldDB" id="A0AAW0DAE5"/>
<evidence type="ECO:0000313" key="1">
    <source>
        <dbReference type="EMBL" id="KAK7048468.1"/>
    </source>
</evidence>
<dbReference type="Gene3D" id="1.20.1280.50">
    <property type="match status" value="1"/>
</dbReference>
<evidence type="ECO:0000313" key="2">
    <source>
        <dbReference type="Proteomes" id="UP001362999"/>
    </source>
</evidence>
<dbReference type="Proteomes" id="UP001362999">
    <property type="component" value="Unassembled WGS sequence"/>
</dbReference>
<dbReference type="EMBL" id="JAWWNJ010000009">
    <property type="protein sequence ID" value="KAK7048468.1"/>
    <property type="molecule type" value="Genomic_DNA"/>
</dbReference>
<accession>A0AAW0DAE5</accession>
<comment type="caution">
    <text evidence="1">The sequence shown here is derived from an EMBL/GenBank/DDBJ whole genome shotgun (WGS) entry which is preliminary data.</text>
</comment>
<reference evidence="1 2" key="1">
    <citation type="journal article" date="2024" name="J Genomics">
        <title>Draft genome sequencing and assembly of Favolaschia claudopus CIRM-BRFM 2984 isolated from oak limbs.</title>
        <authorList>
            <person name="Navarro D."/>
            <person name="Drula E."/>
            <person name="Chaduli D."/>
            <person name="Cazenave R."/>
            <person name="Ahrendt S."/>
            <person name="Wang J."/>
            <person name="Lipzen A."/>
            <person name="Daum C."/>
            <person name="Barry K."/>
            <person name="Grigoriev I.V."/>
            <person name="Favel A."/>
            <person name="Rosso M.N."/>
            <person name="Martin F."/>
        </authorList>
    </citation>
    <scope>NUCLEOTIDE SEQUENCE [LARGE SCALE GENOMIC DNA]</scope>
    <source>
        <strain evidence="1 2">CIRM-BRFM 2984</strain>
    </source>
</reference>
<proteinExistence type="predicted"/>
<keyword evidence="2" id="KW-1185">Reference proteome</keyword>